<keyword evidence="1" id="KW-0175">Coiled coil</keyword>
<evidence type="ECO:0000313" key="3">
    <source>
        <dbReference type="Proteomes" id="UP000580856"/>
    </source>
</evidence>
<evidence type="ECO:0000256" key="1">
    <source>
        <dbReference type="SAM" id="Coils"/>
    </source>
</evidence>
<dbReference type="AlphaFoldDB" id="A0A846QJW7"/>
<protein>
    <submittedName>
        <fullName evidence="2">Tetratricopeptide (TPR) repeat protein</fullName>
    </submittedName>
</protein>
<comment type="caution">
    <text evidence="2">The sequence shown here is derived from an EMBL/GenBank/DDBJ whole genome shotgun (WGS) entry which is preliminary data.</text>
</comment>
<dbReference type="Proteomes" id="UP000580856">
    <property type="component" value="Unassembled WGS sequence"/>
</dbReference>
<feature type="coiled-coil region" evidence="1">
    <location>
        <begin position="96"/>
        <end position="123"/>
    </location>
</feature>
<proteinExistence type="predicted"/>
<dbReference type="EMBL" id="JAATJA010000001">
    <property type="protein sequence ID" value="NJB67407.1"/>
    <property type="molecule type" value="Genomic_DNA"/>
</dbReference>
<organism evidence="2 3">
    <name type="scientific">Desulfobaculum xiamenense</name>
    <dbReference type="NCBI Taxonomy" id="995050"/>
    <lineage>
        <taxon>Bacteria</taxon>
        <taxon>Pseudomonadati</taxon>
        <taxon>Thermodesulfobacteriota</taxon>
        <taxon>Desulfovibrionia</taxon>
        <taxon>Desulfovibrionales</taxon>
        <taxon>Desulfovibrionaceae</taxon>
        <taxon>Desulfobaculum</taxon>
    </lineage>
</organism>
<reference evidence="2 3" key="1">
    <citation type="submission" date="2020-03" db="EMBL/GenBank/DDBJ databases">
        <title>Genomic Encyclopedia of Type Strains, Phase IV (KMG-IV): sequencing the most valuable type-strain genomes for metagenomic binning, comparative biology and taxonomic classification.</title>
        <authorList>
            <person name="Goeker M."/>
        </authorList>
    </citation>
    <scope>NUCLEOTIDE SEQUENCE [LARGE SCALE GENOMIC DNA]</scope>
    <source>
        <strain evidence="2 3">DSM 24233</strain>
    </source>
</reference>
<dbReference type="SUPFAM" id="SSF48452">
    <property type="entry name" value="TPR-like"/>
    <property type="match status" value="1"/>
</dbReference>
<name>A0A846QJW7_9BACT</name>
<sequence length="277" mass="31650">MMFDTPDKRVREDFARAKSALLKGEVAKALHHAEDALRQMLTGKIFGRARFEVEVHLQEFLKDFNRHPDVKSFMAARNVHTTPYVAFKRGGEREVLDFIEHTLEGLEGAQKAAEENAEAERLARKEDLLARAQEALDAKDFPKGKSILRHVVEEFGGEDGILRDVGARMLKAGLFFEAGEVLEQALDHDPRDSKALAFAVQAYKNAREYPKMEKMYKFAIRTFGTHPKTLLHMAEMYLEWRKYDEAYNHAKQAYDADTSLDRAKEIMDVTGKRIFGG</sequence>
<evidence type="ECO:0000313" key="2">
    <source>
        <dbReference type="EMBL" id="NJB67407.1"/>
    </source>
</evidence>
<gene>
    <name evidence="2" type="ORF">GGQ74_001047</name>
</gene>
<dbReference type="InterPro" id="IPR011990">
    <property type="entry name" value="TPR-like_helical_dom_sf"/>
</dbReference>
<dbReference type="RefSeq" id="WP_167940466.1">
    <property type="nucleotide sequence ID" value="NZ_JAATJA010000001.1"/>
</dbReference>
<keyword evidence="3" id="KW-1185">Reference proteome</keyword>
<accession>A0A846QJW7</accession>
<dbReference type="Gene3D" id="1.25.40.10">
    <property type="entry name" value="Tetratricopeptide repeat domain"/>
    <property type="match status" value="1"/>
</dbReference>